<evidence type="ECO:0000256" key="8">
    <source>
        <dbReference type="ARBA" id="ARBA00022801"/>
    </source>
</evidence>
<keyword evidence="14" id="KW-0917">Virion maturation</keyword>
<dbReference type="PANTHER" id="PTHR42648:SF11">
    <property type="entry name" value="TRANSPOSON TY4-P GAG-POL POLYPROTEIN"/>
    <property type="match status" value="1"/>
</dbReference>
<accession>A0A6L2MCB1</accession>
<dbReference type="InterPro" id="IPR012337">
    <property type="entry name" value="RNaseH-like_sf"/>
</dbReference>
<protein>
    <recommendedName>
        <fullName evidence="21">Retrovirus-related Pol polyprotein from transposon TNT 1-94</fullName>
    </recommendedName>
</protein>
<dbReference type="GO" id="GO:0003887">
    <property type="term" value="F:DNA-directed DNA polymerase activity"/>
    <property type="evidence" value="ECO:0007669"/>
    <property type="project" value="UniProtKB-KW"/>
</dbReference>
<dbReference type="Gene3D" id="4.10.60.10">
    <property type="entry name" value="Zinc finger, CCHC-type"/>
    <property type="match status" value="1"/>
</dbReference>
<evidence type="ECO:0000259" key="18">
    <source>
        <dbReference type="PROSITE" id="PS50158"/>
    </source>
</evidence>
<keyword evidence="13" id="KW-0808">Transferase</keyword>
<keyword evidence="13" id="KW-0548">Nucleotidyltransferase</keyword>
<evidence type="ECO:0000256" key="6">
    <source>
        <dbReference type="ARBA" id="ARBA00022741"/>
    </source>
</evidence>
<feature type="compositionally biased region" description="Basic and acidic residues" evidence="17">
    <location>
        <begin position="911"/>
        <end position="921"/>
    </location>
</feature>
<feature type="region of interest" description="Disordered" evidence="17">
    <location>
        <begin position="911"/>
        <end position="950"/>
    </location>
</feature>
<dbReference type="InterPro" id="IPR057670">
    <property type="entry name" value="SH3_retrovirus"/>
</dbReference>
<evidence type="ECO:0000256" key="5">
    <source>
        <dbReference type="ARBA" id="ARBA00022723"/>
    </source>
</evidence>
<dbReference type="SMART" id="SM00343">
    <property type="entry name" value="ZnF_C2HC"/>
    <property type="match status" value="1"/>
</dbReference>
<sequence>MNMSPTNKAHFEAEKEAIHLILTGIGDEIYSTVDACQTAQEMWEAIEWLQQGESLNIQDAKTNYFGNLRTMNVARAMENVGSLLVQQSRIQCFNCKEFGHFAKECIKPKRVNDSAYHKEKMLLCKQAEKGVPLQAKQYDWLEDMDEEINEQELEAHYSYMAKIQEVPTADTCTNSEPLEQTQNDSFIFVHELKQEMHADLKYVESFKKEIDEVESDKAEFSNMYDMILQESVSNDVMCSYLLSLSDLDALAELQCLYLHKVKECDCLAQKLSKQTESVSKEVHTELLQHFAKVEKHSISLEIDLQKFYSDHFACVTQMLNDVNARTKKPNVVPINTRKPKGHANKSVATPHKKKVASKSTNHIPQSYFRMLYEKTSKTWKWWIEQQSPSGYKWVPKTKMQWVPKAKNENVQKRHMTDNLKLLCNFIKKSMGTVRFGNDQFAPIFGYRALVQGNIKINRVYYVKGLNHNLFSVGQFCDADLEKDVVIGLPKLKYVKDQLCSSCELSKAKRSSLRSKAVLSSKGRLNLLHMDLCGPMRVASINGKKYILVIVDDYSRYTWNLFLRFKDETPKVLKEFLTMIQRNLQAPVITVRTDRGTEFLNKTLNAFFKEERIEHQTSTTRTPEQNDVVERRNRTLVEAGRMMLSALKLPLFFWVEAIATACYTQNRSIIIPTHDKMAYHIINDRKPLIKHLHIFCCICYITRDGEHLDKMKEKGDLCILVGYSTQSKGYHVYNKRTRLIVESIHIRFDEIKEMSETSVANDTLGLVPQRQNASNYDNSTPVPQLHNVSSSADAHVPSQQELDLLFGPLYDEFFNACPNSKDTQPTTNILPTSAPSTPTYVHVEENNNNQAEEEHLPDDEFLSVHQHKKMLSLPHTTLEAMADSAWIEAMQEELHQFDRLQRLLASFKDDAKYEHVGQDKRLQGGKRRSRQKDKDLKISDEKTKSKDNDKS</sequence>
<dbReference type="Gene3D" id="3.30.420.10">
    <property type="entry name" value="Ribonuclease H-like superfamily/Ribonuclease H"/>
    <property type="match status" value="1"/>
</dbReference>
<evidence type="ECO:0000256" key="4">
    <source>
        <dbReference type="ARBA" id="ARBA00022722"/>
    </source>
</evidence>
<organism evidence="20">
    <name type="scientific">Tanacetum cinerariifolium</name>
    <name type="common">Dalmatian daisy</name>
    <name type="synonym">Chrysanthemum cinerariifolium</name>
    <dbReference type="NCBI Taxonomy" id="118510"/>
    <lineage>
        <taxon>Eukaryota</taxon>
        <taxon>Viridiplantae</taxon>
        <taxon>Streptophyta</taxon>
        <taxon>Embryophyta</taxon>
        <taxon>Tracheophyta</taxon>
        <taxon>Spermatophyta</taxon>
        <taxon>Magnoliopsida</taxon>
        <taxon>eudicotyledons</taxon>
        <taxon>Gunneridae</taxon>
        <taxon>Pentapetalae</taxon>
        <taxon>asterids</taxon>
        <taxon>campanulids</taxon>
        <taxon>Asterales</taxon>
        <taxon>Asteraceae</taxon>
        <taxon>Asteroideae</taxon>
        <taxon>Anthemideae</taxon>
        <taxon>Anthemidinae</taxon>
        <taxon>Tanacetum</taxon>
    </lineage>
</organism>
<proteinExistence type="predicted"/>
<evidence type="ECO:0008006" key="21">
    <source>
        <dbReference type="Google" id="ProtNLM"/>
    </source>
</evidence>
<dbReference type="SUPFAM" id="SSF53098">
    <property type="entry name" value="Ribonuclease H-like"/>
    <property type="match status" value="1"/>
</dbReference>
<dbReference type="GO" id="GO:0015074">
    <property type="term" value="P:DNA integration"/>
    <property type="evidence" value="ECO:0007669"/>
    <property type="project" value="UniProtKB-KW"/>
</dbReference>
<dbReference type="PANTHER" id="PTHR42648">
    <property type="entry name" value="TRANSPOSASE, PUTATIVE-RELATED"/>
    <property type="match status" value="1"/>
</dbReference>
<dbReference type="PROSITE" id="PS50158">
    <property type="entry name" value="ZF_CCHC"/>
    <property type="match status" value="1"/>
</dbReference>
<keyword evidence="9" id="KW-0067">ATP-binding</keyword>
<dbReference type="GO" id="GO:0006310">
    <property type="term" value="P:DNA recombination"/>
    <property type="evidence" value="ECO:0007669"/>
    <property type="project" value="UniProtKB-KW"/>
</dbReference>
<feature type="domain" description="CCHC-type" evidence="18">
    <location>
        <begin position="92"/>
        <end position="105"/>
    </location>
</feature>
<keyword evidence="2" id="KW-1188">Viral release from host cell</keyword>
<keyword evidence="10" id="KW-0460">Magnesium</keyword>
<dbReference type="Pfam" id="PF00665">
    <property type="entry name" value="rve"/>
    <property type="match status" value="1"/>
</dbReference>
<evidence type="ECO:0000256" key="1">
    <source>
        <dbReference type="ARBA" id="ARBA00002180"/>
    </source>
</evidence>
<name>A0A6L2MCB1_TANCI</name>
<evidence type="ECO:0000256" key="17">
    <source>
        <dbReference type="SAM" id="MobiDB-lite"/>
    </source>
</evidence>
<dbReference type="PROSITE" id="PS50994">
    <property type="entry name" value="INTEGRASE"/>
    <property type="match status" value="1"/>
</dbReference>
<evidence type="ECO:0000256" key="7">
    <source>
        <dbReference type="ARBA" id="ARBA00022759"/>
    </source>
</evidence>
<dbReference type="GO" id="GO:0004519">
    <property type="term" value="F:endonuclease activity"/>
    <property type="evidence" value="ECO:0007669"/>
    <property type="project" value="UniProtKB-KW"/>
</dbReference>
<dbReference type="InterPro" id="IPR039537">
    <property type="entry name" value="Retrotran_Ty1/copia-like"/>
</dbReference>
<keyword evidence="8" id="KW-0378">Hydrolase</keyword>
<dbReference type="GO" id="GO:0006508">
    <property type="term" value="P:proteolysis"/>
    <property type="evidence" value="ECO:0007669"/>
    <property type="project" value="UniProtKB-KW"/>
</dbReference>
<gene>
    <name evidence="20" type="ORF">Tci_043589</name>
</gene>
<dbReference type="Pfam" id="PF25597">
    <property type="entry name" value="SH3_retrovirus"/>
    <property type="match status" value="1"/>
</dbReference>
<comment type="function">
    <text evidence="1">The aspartyl protease (PR) mediates the proteolytic cleavages of the Gag and Gag-Pol polyproteins after assembly of the VLP.</text>
</comment>
<reference evidence="20" key="1">
    <citation type="journal article" date="2019" name="Sci. Rep.">
        <title>Draft genome of Tanacetum cinerariifolium, the natural source of mosquito coil.</title>
        <authorList>
            <person name="Yamashiro T."/>
            <person name="Shiraishi A."/>
            <person name="Satake H."/>
            <person name="Nakayama K."/>
        </authorList>
    </citation>
    <scope>NUCLEOTIDE SEQUENCE</scope>
</reference>
<keyword evidence="16" id="KW-0862">Zinc</keyword>
<evidence type="ECO:0000256" key="14">
    <source>
        <dbReference type="ARBA" id="ARBA00023113"/>
    </source>
</evidence>
<dbReference type="GO" id="GO:0003676">
    <property type="term" value="F:nucleic acid binding"/>
    <property type="evidence" value="ECO:0007669"/>
    <property type="project" value="InterPro"/>
</dbReference>
<evidence type="ECO:0000256" key="3">
    <source>
        <dbReference type="ARBA" id="ARBA00022670"/>
    </source>
</evidence>
<dbReference type="InterPro" id="IPR036875">
    <property type="entry name" value="Znf_CCHC_sf"/>
</dbReference>
<dbReference type="GO" id="GO:0005524">
    <property type="term" value="F:ATP binding"/>
    <property type="evidence" value="ECO:0007669"/>
    <property type="project" value="UniProtKB-KW"/>
</dbReference>
<keyword evidence="7" id="KW-0255">Endonuclease</keyword>
<dbReference type="InterPro" id="IPR001878">
    <property type="entry name" value="Znf_CCHC"/>
</dbReference>
<keyword evidence="12" id="KW-0695">RNA-directed DNA polymerase</keyword>
<evidence type="ECO:0000256" key="10">
    <source>
        <dbReference type="ARBA" id="ARBA00022842"/>
    </source>
</evidence>
<dbReference type="GO" id="GO:0008270">
    <property type="term" value="F:zinc ion binding"/>
    <property type="evidence" value="ECO:0007669"/>
    <property type="project" value="UniProtKB-KW"/>
</dbReference>
<comment type="caution">
    <text evidence="20">The sequence shown here is derived from an EMBL/GenBank/DDBJ whole genome shotgun (WGS) entry which is preliminary data.</text>
</comment>
<dbReference type="Pfam" id="PF00098">
    <property type="entry name" value="zf-CCHC"/>
    <property type="match status" value="1"/>
</dbReference>
<evidence type="ECO:0000256" key="9">
    <source>
        <dbReference type="ARBA" id="ARBA00022840"/>
    </source>
</evidence>
<feature type="compositionally biased region" description="Basic and acidic residues" evidence="17">
    <location>
        <begin position="931"/>
        <end position="950"/>
    </location>
</feature>
<dbReference type="InterPro" id="IPR036397">
    <property type="entry name" value="RNaseH_sf"/>
</dbReference>
<keyword evidence="3" id="KW-0645">Protease</keyword>
<keyword evidence="6" id="KW-0547">Nucleotide-binding</keyword>
<evidence type="ECO:0000259" key="19">
    <source>
        <dbReference type="PROSITE" id="PS50994"/>
    </source>
</evidence>
<feature type="region of interest" description="Disordered" evidence="17">
    <location>
        <begin position="331"/>
        <end position="356"/>
    </location>
</feature>
<dbReference type="AlphaFoldDB" id="A0A6L2MCB1"/>
<evidence type="ECO:0000313" key="20">
    <source>
        <dbReference type="EMBL" id="GEU71611.1"/>
    </source>
</evidence>
<evidence type="ECO:0000256" key="16">
    <source>
        <dbReference type="PROSITE-ProRule" id="PRU00047"/>
    </source>
</evidence>
<dbReference type="Pfam" id="PF22936">
    <property type="entry name" value="Pol_BBD"/>
    <property type="match status" value="1"/>
</dbReference>
<keyword evidence="5" id="KW-0479">Metal-binding</keyword>
<dbReference type="GO" id="GO:0008233">
    <property type="term" value="F:peptidase activity"/>
    <property type="evidence" value="ECO:0007669"/>
    <property type="project" value="UniProtKB-KW"/>
</dbReference>
<evidence type="ECO:0000256" key="2">
    <source>
        <dbReference type="ARBA" id="ARBA00022612"/>
    </source>
</evidence>
<dbReference type="SUPFAM" id="SSF57756">
    <property type="entry name" value="Retrovirus zinc finger-like domains"/>
    <property type="match status" value="1"/>
</dbReference>
<feature type="domain" description="Integrase catalytic" evidence="19">
    <location>
        <begin position="518"/>
        <end position="694"/>
    </location>
</feature>
<dbReference type="EMBL" id="BKCJ010006336">
    <property type="protein sequence ID" value="GEU71611.1"/>
    <property type="molecule type" value="Genomic_DNA"/>
</dbReference>
<keyword evidence="13" id="KW-0239">DNA-directed DNA polymerase</keyword>
<keyword evidence="4" id="KW-0540">Nuclease</keyword>
<evidence type="ECO:0000256" key="12">
    <source>
        <dbReference type="ARBA" id="ARBA00022918"/>
    </source>
</evidence>
<keyword evidence="15" id="KW-0233">DNA recombination</keyword>
<dbReference type="GO" id="GO:0003964">
    <property type="term" value="F:RNA-directed DNA polymerase activity"/>
    <property type="evidence" value="ECO:0007669"/>
    <property type="project" value="UniProtKB-KW"/>
</dbReference>
<evidence type="ECO:0000256" key="11">
    <source>
        <dbReference type="ARBA" id="ARBA00022908"/>
    </source>
</evidence>
<evidence type="ECO:0000256" key="15">
    <source>
        <dbReference type="ARBA" id="ARBA00023172"/>
    </source>
</evidence>
<dbReference type="InterPro" id="IPR001584">
    <property type="entry name" value="Integrase_cat-core"/>
</dbReference>
<evidence type="ECO:0000256" key="13">
    <source>
        <dbReference type="ARBA" id="ARBA00022932"/>
    </source>
</evidence>
<keyword evidence="11" id="KW-0229">DNA integration</keyword>
<dbReference type="InterPro" id="IPR054722">
    <property type="entry name" value="PolX-like_BBD"/>
</dbReference>
<keyword evidence="16" id="KW-0863">Zinc-finger</keyword>